<name>A0A7Y6IH74_9ACTN</name>
<dbReference type="AlphaFoldDB" id="A0A7Y6IH74"/>
<evidence type="ECO:0000313" key="2">
    <source>
        <dbReference type="Proteomes" id="UP000586042"/>
    </source>
</evidence>
<dbReference type="RefSeq" id="WP_175595647.1">
    <property type="nucleotide sequence ID" value="NZ_JABWGN010000028.1"/>
</dbReference>
<evidence type="ECO:0000313" key="1">
    <source>
        <dbReference type="EMBL" id="NUW38204.1"/>
    </source>
</evidence>
<dbReference type="PANTHER" id="PTHR38436:SF1">
    <property type="entry name" value="ESTER CYCLASE"/>
    <property type="match status" value="1"/>
</dbReference>
<proteinExistence type="predicted"/>
<reference evidence="1 2" key="1">
    <citation type="submission" date="2020-06" db="EMBL/GenBank/DDBJ databases">
        <title>Nonomuraea sp. SMC257, a novel actinomycete isolated from soil.</title>
        <authorList>
            <person name="Chanama M."/>
        </authorList>
    </citation>
    <scope>NUCLEOTIDE SEQUENCE [LARGE SCALE GENOMIC DNA]</scope>
    <source>
        <strain evidence="1 2">SMC257</strain>
    </source>
</reference>
<dbReference type="GO" id="GO:0030638">
    <property type="term" value="P:polyketide metabolic process"/>
    <property type="evidence" value="ECO:0007669"/>
    <property type="project" value="InterPro"/>
</dbReference>
<dbReference type="Proteomes" id="UP000586042">
    <property type="component" value="Unassembled WGS sequence"/>
</dbReference>
<dbReference type="SUPFAM" id="SSF54427">
    <property type="entry name" value="NTF2-like"/>
    <property type="match status" value="1"/>
</dbReference>
<dbReference type="Pfam" id="PF07366">
    <property type="entry name" value="SnoaL"/>
    <property type="match status" value="1"/>
</dbReference>
<keyword evidence="2" id="KW-1185">Reference proteome</keyword>
<accession>A0A7Y6IH74</accession>
<dbReference type="PANTHER" id="PTHR38436">
    <property type="entry name" value="POLYKETIDE CYCLASE SNOAL-LIKE DOMAIN"/>
    <property type="match status" value="1"/>
</dbReference>
<dbReference type="InterPro" id="IPR032710">
    <property type="entry name" value="NTF2-like_dom_sf"/>
</dbReference>
<organism evidence="1 2">
    <name type="scientific">Nonomuraea montanisoli</name>
    <dbReference type="NCBI Taxonomy" id="2741721"/>
    <lineage>
        <taxon>Bacteria</taxon>
        <taxon>Bacillati</taxon>
        <taxon>Actinomycetota</taxon>
        <taxon>Actinomycetes</taxon>
        <taxon>Streptosporangiales</taxon>
        <taxon>Streptosporangiaceae</taxon>
        <taxon>Nonomuraea</taxon>
    </lineage>
</organism>
<protein>
    <submittedName>
        <fullName evidence="1">Ester cyclase</fullName>
    </submittedName>
</protein>
<dbReference type="Gene3D" id="3.10.450.50">
    <property type="match status" value="1"/>
</dbReference>
<dbReference type="EMBL" id="JABWGN010000028">
    <property type="protein sequence ID" value="NUW38204.1"/>
    <property type="molecule type" value="Genomic_DNA"/>
</dbReference>
<comment type="caution">
    <text evidence="1">The sequence shown here is derived from an EMBL/GenBank/DDBJ whole genome shotgun (WGS) entry which is preliminary data.</text>
</comment>
<sequence>MKTLIRDFFTAVNERRLDDLPAFMAADVVDHNKIIYGEPDEPGAAFEGIRMQLDAFDPFHLAVEELAEEGDRVVARLLMTGTHSGYHPRMPEPTGRSFTVEAIFIFTVRDGKVSEIRAVSDRLGMFAQLAWEWPEVA</sequence>
<dbReference type="InterPro" id="IPR009959">
    <property type="entry name" value="Cyclase_SnoaL-like"/>
</dbReference>
<gene>
    <name evidence="1" type="ORF">HTZ77_43425</name>
</gene>